<dbReference type="EMBL" id="JAHXZJ010001931">
    <property type="protein sequence ID" value="KAH0548281.1"/>
    <property type="molecule type" value="Genomic_DNA"/>
</dbReference>
<dbReference type="Proteomes" id="UP000826195">
    <property type="component" value="Unassembled WGS sequence"/>
</dbReference>
<accession>A0AAV7IDS5</accession>
<evidence type="ECO:0000313" key="2">
    <source>
        <dbReference type="Proteomes" id="UP000826195"/>
    </source>
</evidence>
<keyword evidence="2" id="KW-1185">Reference proteome</keyword>
<gene>
    <name evidence="1" type="ORF">KQX54_000557</name>
</gene>
<evidence type="ECO:0000313" key="1">
    <source>
        <dbReference type="EMBL" id="KAH0548281.1"/>
    </source>
</evidence>
<organism evidence="1 2">
    <name type="scientific">Cotesia glomerata</name>
    <name type="common">Lepidopteran parasitic wasp</name>
    <name type="synonym">Apanteles glomeratus</name>
    <dbReference type="NCBI Taxonomy" id="32391"/>
    <lineage>
        <taxon>Eukaryota</taxon>
        <taxon>Metazoa</taxon>
        <taxon>Ecdysozoa</taxon>
        <taxon>Arthropoda</taxon>
        <taxon>Hexapoda</taxon>
        <taxon>Insecta</taxon>
        <taxon>Pterygota</taxon>
        <taxon>Neoptera</taxon>
        <taxon>Endopterygota</taxon>
        <taxon>Hymenoptera</taxon>
        <taxon>Apocrita</taxon>
        <taxon>Ichneumonoidea</taxon>
        <taxon>Braconidae</taxon>
        <taxon>Microgastrinae</taxon>
        <taxon>Cotesia</taxon>
    </lineage>
</organism>
<comment type="caution">
    <text evidence="1">The sequence shown here is derived from an EMBL/GenBank/DDBJ whole genome shotgun (WGS) entry which is preliminary data.</text>
</comment>
<reference evidence="1 2" key="1">
    <citation type="journal article" date="2021" name="J. Hered.">
        <title>A chromosome-level genome assembly of the parasitoid wasp, Cotesia glomerata (Hymenoptera: Braconidae).</title>
        <authorList>
            <person name="Pinto B.J."/>
            <person name="Weis J.J."/>
            <person name="Gamble T."/>
            <person name="Ode P.J."/>
            <person name="Paul R."/>
            <person name="Zaspel J.M."/>
        </authorList>
    </citation>
    <scope>NUCLEOTIDE SEQUENCE [LARGE SCALE GENOMIC DNA]</scope>
    <source>
        <strain evidence="1">CgM1</strain>
    </source>
</reference>
<dbReference type="AlphaFoldDB" id="A0AAV7IDS5"/>
<sequence length="247" mass="29506">MFVGLINNTMGSALSYEMVVPEEWYLNYSKHQIFDEIRSKIRLLQQDDCMFSDAEFIVGDTKTKLLILDVERCWCFVRENDEMINPRNYYFSGNLIVQRFPELYNIYAINQQRRNLEILSFNLSNINVNDDDGFFDENQVQRIVNSEDVLQYDAIYPKVWGNQFSPVKIAEEVERRIFSIMEHEDGIENMTMTIAGQPTILTVISEKFCWWFKLWNHDYPNMQDYIFTGNLLQNHFSDLLWMEKMED</sequence>
<name>A0AAV7IDS5_COTGL</name>
<proteinExistence type="predicted"/>
<protein>
    <submittedName>
        <fullName evidence="1">Uncharacterized protein</fullName>
    </submittedName>
</protein>